<feature type="region of interest" description="Disordered" evidence="1">
    <location>
        <begin position="1"/>
        <end position="77"/>
    </location>
</feature>
<dbReference type="PANTHER" id="PTHR12203:SF118">
    <property type="entry name" value="BETA-1,2-XYLOSYLTRANSFERASE 1"/>
    <property type="match status" value="1"/>
</dbReference>
<dbReference type="Pfam" id="PF05686">
    <property type="entry name" value="Glyco_transf_90"/>
    <property type="match status" value="1"/>
</dbReference>
<comment type="caution">
    <text evidence="3">The sequence shown here is derived from an EMBL/GenBank/DDBJ whole genome shotgun (WGS) entry which is preliminary data.</text>
</comment>
<dbReference type="OrthoDB" id="541052at2759"/>
<organism evidence="3 4">
    <name type="scientific">Rhodotorula mucilaginosa</name>
    <name type="common">Yeast</name>
    <name type="synonym">Rhodotorula rubra</name>
    <dbReference type="NCBI Taxonomy" id="5537"/>
    <lineage>
        <taxon>Eukaryota</taxon>
        <taxon>Fungi</taxon>
        <taxon>Dikarya</taxon>
        <taxon>Basidiomycota</taxon>
        <taxon>Pucciniomycotina</taxon>
        <taxon>Microbotryomycetes</taxon>
        <taxon>Sporidiobolales</taxon>
        <taxon>Sporidiobolaceae</taxon>
        <taxon>Rhodotorula</taxon>
    </lineage>
</organism>
<feature type="domain" description="Glycosyl transferase CAP10" evidence="2">
    <location>
        <begin position="408"/>
        <end position="689"/>
    </location>
</feature>
<proteinExistence type="predicted"/>
<dbReference type="AlphaFoldDB" id="A0A9P6W0R4"/>
<keyword evidence="4" id="KW-1185">Reference proteome</keyword>
<sequence>MAHVRRRSSSRVGPSPALGHPAYSDVLPSPFIGRTPEWSAQTTGVGVGSRPQKQGWIDSSKSPRPAAQKSSAISRPGAESLPPLRDVVVRFLSILLRLLRTPQGLVIAATTIVLCSTSAYVRAHSDELAARPVHPSLFPLIRHSGNVVHFVSPKLGARIKDWHDYQVENDPNRPPSREELERSSRHTFHPNGLLLVNPKGRHPIHVLIDRAEKKWKEKVERQSRTLSEAVREYKHRWRFCEENNVQLRDEYDQINHDLAPHWALEAHDSRHRNRVMQERDHTFTIAMRPGEPAPTIHGPYAHIKRASDIADMLALFTGRMHRPLNITYIIDDNPAVMLPHAQRERMVELGSQGEYFGPSEFLEGDDPSLSNFAQACAPNSPLRRSERGEHYTDYSGDVVQSFVWNHAKVMDLCQHPESRKLHGHTMQQGVPLGPLVPLFAFAKTRLHADILAVPIEQWEAHYVGYEPPWEGKTMNKLLWRGSTTGVEFNRHTPWRRSQRARLHIMSHETEGTKKIIWSRRGQLREANMSVAAINDHYMDTSFSGALQQCDPETCELLEKKFDIKPTIGLDESNTYKYLFDVDGNGWSGRFHRLMSTRSVVLKSTAFPEWYQDRIQEWVHYVPIKVDYSDVYDVMAFFVGMPNGQGSHDSLAQKIGEAGRQWAKDYWRYADMAAYMYRLSLEYVRILHHDEGDVDYVEMPSFNL</sequence>
<feature type="compositionally biased region" description="Polar residues" evidence="1">
    <location>
        <begin position="57"/>
        <end position="73"/>
    </location>
</feature>
<dbReference type="InterPro" id="IPR006598">
    <property type="entry name" value="CAP10"/>
</dbReference>
<evidence type="ECO:0000313" key="4">
    <source>
        <dbReference type="Proteomes" id="UP000777482"/>
    </source>
</evidence>
<dbReference type="InterPro" id="IPR051091">
    <property type="entry name" value="O-Glucosyltr/Glycosyltrsf_90"/>
</dbReference>
<dbReference type="EMBL" id="PUHQ01000059">
    <property type="protein sequence ID" value="KAG0658999.1"/>
    <property type="molecule type" value="Genomic_DNA"/>
</dbReference>
<evidence type="ECO:0000256" key="1">
    <source>
        <dbReference type="SAM" id="MobiDB-lite"/>
    </source>
</evidence>
<gene>
    <name evidence="3" type="primary">CAP3_3</name>
    <name evidence="3" type="ORF">C6P46_005384</name>
</gene>
<dbReference type="Proteomes" id="UP000777482">
    <property type="component" value="Unassembled WGS sequence"/>
</dbReference>
<dbReference type="PANTHER" id="PTHR12203">
    <property type="entry name" value="KDEL LYS-ASP-GLU-LEU CONTAINING - RELATED"/>
    <property type="match status" value="1"/>
</dbReference>
<accession>A0A9P6W0R4</accession>
<evidence type="ECO:0000259" key="2">
    <source>
        <dbReference type="SMART" id="SM00672"/>
    </source>
</evidence>
<name>A0A9P6W0R4_RHOMI</name>
<reference evidence="3 4" key="1">
    <citation type="submission" date="2020-11" db="EMBL/GenBank/DDBJ databases">
        <title>Kefir isolates.</title>
        <authorList>
            <person name="Marcisauskas S."/>
            <person name="Kim Y."/>
            <person name="Blasche S."/>
        </authorList>
    </citation>
    <scope>NUCLEOTIDE SEQUENCE [LARGE SCALE GENOMIC DNA]</scope>
    <source>
        <strain evidence="3 4">KR</strain>
    </source>
</reference>
<protein>
    <submittedName>
        <fullName evidence="3">Glycosyltransferase Family 90 domain containing protein</fullName>
    </submittedName>
</protein>
<dbReference type="SMART" id="SM00672">
    <property type="entry name" value="CAP10"/>
    <property type="match status" value="1"/>
</dbReference>
<evidence type="ECO:0000313" key="3">
    <source>
        <dbReference type="EMBL" id="KAG0658999.1"/>
    </source>
</evidence>